<dbReference type="InterPro" id="IPR029056">
    <property type="entry name" value="Ribokinase-like"/>
</dbReference>
<keyword evidence="2" id="KW-1185">Reference proteome</keyword>
<dbReference type="RefSeq" id="WP_125136021.1">
    <property type="nucleotide sequence ID" value="NZ_LR130778.1"/>
</dbReference>
<evidence type="ECO:0000313" key="1">
    <source>
        <dbReference type="EMBL" id="VDN46528.1"/>
    </source>
</evidence>
<dbReference type="Proteomes" id="UP000279029">
    <property type="component" value="Chromosome"/>
</dbReference>
<sequence length="317" mass="36094">MIITIALNPGIEKRITVDQLVVGEEHNVLDYQLMIGRSSVYSAYIMRLLQGDPYVMGFAGGIGGRYIKNFLDKNRIKSNFVLKDKEMESIFLLRMEGQPDTRFIDHSHQLTQNDAKNFKHKLIGQLKDTDILLLNGDTLDAMAMSIMIDTMDLVKKEGKRVVLSVEGNDVENFVAKKPYAWVVDDGQMEALGIYGDEEHRIKQLHLFLITQKIHYAFYPTDEGVVGVSRNKICKGKLEGMATKDTDWVKEAIAGGVVMGIKRKYEFERMVKLASGIACAINDKTYPNICTRKEIDTNMNQCKIIEYYSKGKYHFEDL</sequence>
<dbReference type="KEGG" id="cbar:PATL70BA_0663"/>
<evidence type="ECO:0000313" key="2">
    <source>
        <dbReference type="Proteomes" id="UP000279029"/>
    </source>
</evidence>
<dbReference type="SUPFAM" id="SSF53613">
    <property type="entry name" value="Ribokinase-like"/>
    <property type="match status" value="1"/>
</dbReference>
<dbReference type="PANTHER" id="PTHR46566">
    <property type="entry name" value="1-PHOSPHOFRUCTOKINASE-RELATED"/>
    <property type="match status" value="1"/>
</dbReference>
<protein>
    <recommendedName>
        <fullName evidence="3">Tagatose-6-phosphate kinase</fullName>
    </recommendedName>
</protein>
<dbReference type="GO" id="GO:0005829">
    <property type="term" value="C:cytosol"/>
    <property type="evidence" value="ECO:0007669"/>
    <property type="project" value="TreeGrafter"/>
</dbReference>
<proteinExistence type="predicted"/>
<dbReference type="GO" id="GO:0008443">
    <property type="term" value="F:phosphofructokinase activity"/>
    <property type="evidence" value="ECO:0007669"/>
    <property type="project" value="TreeGrafter"/>
</dbReference>
<dbReference type="AlphaFoldDB" id="A0A3P7PCA2"/>
<organism evidence="1 2">
    <name type="scientific">Petrocella atlantisensis</name>
    <dbReference type="NCBI Taxonomy" id="2173034"/>
    <lineage>
        <taxon>Bacteria</taxon>
        <taxon>Bacillati</taxon>
        <taxon>Bacillota</taxon>
        <taxon>Clostridia</taxon>
        <taxon>Lachnospirales</taxon>
        <taxon>Vallitaleaceae</taxon>
        <taxon>Petrocella</taxon>
    </lineage>
</organism>
<dbReference type="OrthoDB" id="2035481at2"/>
<name>A0A3P7PCA2_9FIRM</name>
<dbReference type="PANTHER" id="PTHR46566:SF1">
    <property type="entry name" value="1-PHOSPHOFRUCTOKINASE"/>
    <property type="match status" value="1"/>
</dbReference>
<gene>
    <name evidence="1" type="ORF">PATL70BA_0663</name>
</gene>
<evidence type="ECO:0008006" key="3">
    <source>
        <dbReference type="Google" id="ProtNLM"/>
    </source>
</evidence>
<dbReference type="Gene3D" id="3.40.1190.20">
    <property type="match status" value="1"/>
</dbReference>
<accession>A0A3P7PCA2</accession>
<dbReference type="EMBL" id="LR130778">
    <property type="protein sequence ID" value="VDN46528.1"/>
    <property type="molecule type" value="Genomic_DNA"/>
</dbReference>
<reference evidence="1 2" key="1">
    <citation type="submission" date="2018-09" db="EMBL/GenBank/DDBJ databases">
        <authorList>
            <person name="Postec A."/>
        </authorList>
    </citation>
    <scope>NUCLEOTIDE SEQUENCE [LARGE SCALE GENOMIC DNA]</scope>
    <source>
        <strain evidence="1">70B-A</strain>
    </source>
</reference>